<comment type="subcellular location">
    <subcellularLocation>
        <location evidence="1">Membrane</location>
        <topology evidence="1">Single-pass membrane protein</topology>
    </subcellularLocation>
</comment>
<gene>
    <name evidence="14" type="ORF">X801_00881</name>
</gene>
<feature type="domain" description="Cadherin" evidence="13">
    <location>
        <begin position="2463"/>
        <end position="2503"/>
    </location>
</feature>
<proteinExistence type="predicted"/>
<feature type="domain" description="Cadherin" evidence="13">
    <location>
        <begin position="1125"/>
        <end position="1234"/>
    </location>
</feature>
<dbReference type="InterPro" id="IPR020894">
    <property type="entry name" value="Cadherin_CS"/>
</dbReference>
<feature type="domain" description="Cadherin" evidence="13">
    <location>
        <begin position="1237"/>
        <end position="1374"/>
    </location>
</feature>
<evidence type="ECO:0000256" key="12">
    <source>
        <dbReference type="PROSITE-ProRule" id="PRU00043"/>
    </source>
</evidence>
<sequence length="2892" mass="317538">TATFSPVLSDDRITPFGFTAGVYDALIVGSGHSWRHVLPLVPHMGVYEPFSGNPSGVVEYKLRDRPDELASLTATAFKIGKFFFLQLSLSSFDINQKRQVYEVDVDATFTSESPVGSSPIRLKNTTKVRLSTLDRNENCPFFSAPSYAFTVLDNTSIHSSFGQLVTTDADSGFNAQAIFYLDPAEDGLPIRIHPFTGKMYASRSFQKGSWPETPHTRNFVGILDDRKQITFKVYATHRGDPSQVRCNIVSVTTVQLSIETTNSHSPTIIVDPFNDISIPGAAGVPYARVTVIDKDSSRGTEHALRILEPDMQEKFELIPTAKPSEWLLQVRRNLTPISLAARIVLTLEAADKNALLTLAPHHLPLSDSRISRYTLDIPVVSKSTYRLYFPSEVTVTITEAALVNCTIAILTPSLPYRMSNSSFVFTLLRADIGNDSFNTPISITSSGSVVLSAPVDVDHPPSFGRTEKYTKITLPFTVVDRNNLLLSSAPKSRLIVLVQDVNDNDPVVRNNATVYEIREDAPLGTVVFHIDAIDTDVSGTRLLFSLYNSQNLPFIVSDEGNLLVGKPLDAEVMPTEFTLYLKVTDSGRPLPRSVLAVFTVHILDVNEYAPRFVELGCETWLSVTDAGTIPSHPNTPLNTILGRYSAEDIDRDGHGAVSIRLATSTLNRPCFKVDATTGELSVTCSYMGPPGSNIILTLLASDGDKFSDVPVELTIHLVHQKSNKNFTQRCQSSGVYTELERLKLRRKEYELLINSYLQPRLLSVNRHRPKFPPDLPTRIHVPENLPLEAVVLQLSAVDEDSGDYSAAGQVVYGLEALGAVDAENFAPSSGTTNSQEDFQQAFLLKSVVYPGDLSPVGLLYPKNGVALVVAAPLDRERISSFSLVIHACDLGTPRLCASSPLHIFLDDLDDNPPEFLTPSAADQSEMPDSFDGFIPVLQHKANIPGVFQVPEDIPIDARIGQVLAVDHDVTDEVRYRLISHSDVFKLHTLAHPHFGSLALLRCFIGLFILPTILTFHRHTRQIHPRTGRIRLLSSLDREIQSSYDLVIEATSHSRRKDQQRRLLSPHYTHLYKLAERRNHSAAHQVAVTRVRVTVTDINDNPPVFTSPGIPGQNEIPDAQLDVTFGTEGYRLFIPEDLPEGAYLTTLLATDADDGLNGLVGYSLFGSPQDADCFSVDQFTGVVRVAASCELVKHRGRSIHLTAWAFDRGTPQLTSNSSFVIHVVPVRINVFPPMFRVQPALFSCVITENVPSGTAVLSRVKDMSPFRLEAADPEGSDVTFFLAGGSGLGYFYIDDHGVVRNKRILDAESQPEEGGYWLTVYAVERPLEFSTTLSGSTQPQVISTEHAGPMRSLAEIFIEVLDENDNYPIPIAPEFACEIPENSPSGLLVATVLATDADKNSLPLRYHISAGDPQGHFTIDSKSGTIRTTARPLDREAVLKETGTNQLSLLVSISDQGTPPKSCEVRVLVTLLDVNDQTPKFIQLGSVDSISVTDVDSPVYHFRVYESEQDHLTGCVNRVLALDLDDSVNGTVLYWRDSVADHLSAPYPDGGFDVKQDSGLICSDNVPLQSGEYRIRVYAKDLGQPARIANDNRPVGVHISVLPSPSGSSGRSELQFIVSPPRNFSLRGYHAVGHRLFTFSVADSLDPSGRTLTFSLSTANGTRHPPFGLGHISPVEVFVFLAERLDRSQLSTHHLVITVSNGYQRLVSKVQVTVEPFQIVRPRFVVHEPPQGSVAQLEVTDCKDGSYGQGVSGLQIQINVSESVLAGSLLCRLQTEPSNAETFTQWTLEYSIVFVGQSATRQLFSLNQQTGDLRVTHPLDHESITRHYMLIVVRDSATHVSSFVNVFVNVRDVNEHAPQFVSQPASNETSEEYDSQGYFMFFAVGTSPAGTIVGRVTAVDPDPGENGKITYSIIGGNTANYFEIDSLTGDVKLAKPLLPRSQSLGIALRSELSSEPWTRAHRLIVSAKDNGKPVSRSNHTDVWIRVVPGPGGIDAVAPKFRPSGTVHVSVVENCSPGHIIATISRFLTPESALFGFVHFELVFSERMGVENSTSSHFISSGRSPTVELFHVTPDSGLLVTLVSLDREHHGDLYRLQVRVRGSHGIRAEIDDYLTLEVQILDQNDNAPRILSSRFLLGQISEDARPGTLIMLRCTDKPCCQSESTPIQLLATDPDLGLNGHITFQFVGPQAQESGQLFNIDPANGLFRLAEGAVLDRESASHHLLVIQVSDSGSPVRTAENLVRIDVEVLDVNDSPPVFSEPFYMRTLLLPTYPSAQIVQLIATDPDLNDSVKSLLTWLLRHLSIIIYLVTEVSYRIIPSSDADLFAIDSKSGKLSVAPNSTLLNSPTLQREYNFLVEVEAFDQRRPVPHSTHTNVTIFAQLPASSTGADYQQTSLIIEPEGGLDVDLVEHYSKPKPLRLGQLFVRDAPVGAIYRFVVLTPISGLDVDSLTGTVLATGNQAPDELDREVTPKLVMHILVRDMHNRMGRGVVRIRLLDVNDHAPMFVGLPYHTMFCLNSVAMTSRPKSTDRETACRQNNYKVTAVDRDEGSNGSVTFSLASIRPRAEPPLLSINTENGELSLVRLIPPDWTGRQLEAVVLAVDGGGLSSSATVVIQLVSGDGPRFSAPHYTATVPESASTGEAITTVDATSPSPSVSLIYRVVSVRATSHALVSTHDSHNNLQAIEVSDSPFMLEFNTESLQKREYLSFVKPSVTNEAAEKIFEAFEQLSSLQIAAAGEMIALYSQVNVSDEFAIMFQDKFCDICHELILFIAGSPDFVEHLSHDFPTEQNFPTDFPSFHLCFFIGRCAPSPSLCKQYTFASRICDQSSSIFHPCRPAPSHHPIMLIATTYSHFAAIVRLIAPLDYETVTGYQLLLEALDTSTALSARVQLSINV</sequence>
<dbReference type="Gene3D" id="2.60.40.60">
    <property type="entry name" value="Cadherins"/>
    <property type="match status" value="16"/>
</dbReference>
<evidence type="ECO:0000256" key="3">
    <source>
        <dbReference type="ARBA" id="ARBA00022692"/>
    </source>
</evidence>
<evidence type="ECO:0000256" key="6">
    <source>
        <dbReference type="ARBA" id="ARBA00022837"/>
    </source>
</evidence>
<feature type="non-terminal residue" evidence="14">
    <location>
        <position position="1"/>
    </location>
</feature>
<reference evidence="14 15" key="1">
    <citation type="submission" date="2015-03" db="EMBL/GenBank/DDBJ databases">
        <title>Draft genome of the nematode, Opisthorchis viverrini.</title>
        <authorList>
            <person name="Mitreva M."/>
        </authorList>
    </citation>
    <scope>NUCLEOTIDE SEQUENCE [LARGE SCALE GENOMIC DNA]</scope>
    <source>
        <strain evidence="14">Khon Kaen</strain>
    </source>
</reference>
<dbReference type="PROSITE" id="PS00232">
    <property type="entry name" value="CADHERIN_1"/>
    <property type="match status" value="4"/>
</dbReference>
<feature type="domain" description="Cadherin" evidence="13">
    <location>
        <begin position="2130"/>
        <end position="2257"/>
    </location>
</feature>
<protein>
    <submittedName>
        <fullName evidence="14">Cadherin domain protein</fullName>
    </submittedName>
</protein>
<dbReference type="CDD" id="cd11304">
    <property type="entry name" value="Cadherin_repeat"/>
    <property type="match status" value="17"/>
</dbReference>
<feature type="domain" description="Cadherin" evidence="13">
    <location>
        <begin position="509"/>
        <end position="612"/>
    </location>
</feature>
<name>A0A1S8X952_OPIVI</name>
<feature type="domain" description="Cadherin" evidence="13">
    <location>
        <begin position="773"/>
        <end position="915"/>
    </location>
</feature>
<feature type="domain" description="Cadherin" evidence="13">
    <location>
        <begin position="1370"/>
        <end position="1480"/>
    </location>
</feature>
<dbReference type="EMBL" id="KV891587">
    <property type="protein sequence ID" value="OON23208.1"/>
    <property type="molecule type" value="Genomic_DNA"/>
</dbReference>
<dbReference type="InterPro" id="IPR039808">
    <property type="entry name" value="Cadherin"/>
</dbReference>
<keyword evidence="6 12" id="KW-0106">Calcium</keyword>
<dbReference type="GO" id="GO:0016477">
    <property type="term" value="P:cell migration"/>
    <property type="evidence" value="ECO:0007669"/>
    <property type="project" value="TreeGrafter"/>
</dbReference>
<dbReference type="InterPro" id="IPR015919">
    <property type="entry name" value="Cadherin-like_sf"/>
</dbReference>
<keyword evidence="9" id="KW-0472">Membrane</keyword>
<evidence type="ECO:0000256" key="4">
    <source>
        <dbReference type="ARBA" id="ARBA00022729"/>
    </source>
</evidence>
<evidence type="ECO:0000256" key="8">
    <source>
        <dbReference type="ARBA" id="ARBA00022989"/>
    </source>
</evidence>
<evidence type="ECO:0000256" key="1">
    <source>
        <dbReference type="ARBA" id="ARBA00004167"/>
    </source>
</evidence>
<dbReference type="PANTHER" id="PTHR24027:SF438">
    <property type="entry name" value="CADHERIN 23"/>
    <property type="match status" value="1"/>
</dbReference>
<keyword evidence="8" id="KW-1133">Transmembrane helix</keyword>
<dbReference type="PROSITE" id="PS50268">
    <property type="entry name" value="CADHERIN_2"/>
    <property type="match status" value="14"/>
</dbReference>
<dbReference type="GO" id="GO:0005509">
    <property type="term" value="F:calcium ion binding"/>
    <property type="evidence" value="ECO:0007669"/>
    <property type="project" value="UniProtKB-UniRule"/>
</dbReference>
<keyword evidence="15" id="KW-1185">Reference proteome</keyword>
<feature type="domain" description="Cadherin" evidence="13">
    <location>
        <begin position="143"/>
        <end position="268"/>
    </location>
</feature>
<dbReference type="Pfam" id="PF00028">
    <property type="entry name" value="Cadherin"/>
    <property type="match status" value="5"/>
</dbReference>
<dbReference type="PRINTS" id="PR00205">
    <property type="entry name" value="CADHERIN"/>
</dbReference>
<feature type="domain" description="Cadherin" evidence="13">
    <location>
        <begin position="389"/>
        <end position="508"/>
    </location>
</feature>
<feature type="domain" description="Cadherin" evidence="13">
    <location>
        <begin position="1751"/>
        <end position="1859"/>
    </location>
</feature>
<evidence type="ECO:0000256" key="2">
    <source>
        <dbReference type="ARBA" id="ARBA00022536"/>
    </source>
</evidence>
<dbReference type="SMART" id="SM00112">
    <property type="entry name" value="CA"/>
    <property type="match status" value="16"/>
</dbReference>
<dbReference type="GO" id="GO:0045296">
    <property type="term" value="F:cadherin binding"/>
    <property type="evidence" value="ECO:0007669"/>
    <property type="project" value="TreeGrafter"/>
</dbReference>
<evidence type="ECO:0000259" key="13">
    <source>
        <dbReference type="PROSITE" id="PS50268"/>
    </source>
</evidence>
<keyword evidence="5" id="KW-0677">Repeat</keyword>
<keyword evidence="11" id="KW-0325">Glycoprotein</keyword>
<keyword evidence="3" id="KW-0812">Transmembrane</keyword>
<dbReference type="GO" id="GO:0016342">
    <property type="term" value="C:catenin complex"/>
    <property type="evidence" value="ECO:0007669"/>
    <property type="project" value="TreeGrafter"/>
</dbReference>
<feature type="domain" description="Cadherin" evidence="13">
    <location>
        <begin position="1886"/>
        <end position="1999"/>
    </location>
</feature>
<evidence type="ECO:0000256" key="10">
    <source>
        <dbReference type="ARBA" id="ARBA00023157"/>
    </source>
</evidence>
<dbReference type="InterPro" id="IPR002126">
    <property type="entry name" value="Cadherin-like_dom"/>
</dbReference>
<evidence type="ECO:0000313" key="14">
    <source>
        <dbReference type="EMBL" id="OON23208.1"/>
    </source>
</evidence>
<accession>A0A1S8X952</accession>
<dbReference type="Proteomes" id="UP000243686">
    <property type="component" value="Unassembled WGS sequence"/>
</dbReference>
<evidence type="ECO:0000256" key="7">
    <source>
        <dbReference type="ARBA" id="ARBA00022889"/>
    </source>
</evidence>
<dbReference type="GO" id="GO:0008013">
    <property type="term" value="F:beta-catenin binding"/>
    <property type="evidence" value="ECO:0007669"/>
    <property type="project" value="TreeGrafter"/>
</dbReference>
<organism evidence="14 15">
    <name type="scientific">Opisthorchis viverrini</name>
    <name type="common">Southeast Asian liver fluke</name>
    <dbReference type="NCBI Taxonomy" id="6198"/>
    <lineage>
        <taxon>Eukaryota</taxon>
        <taxon>Metazoa</taxon>
        <taxon>Spiralia</taxon>
        <taxon>Lophotrochozoa</taxon>
        <taxon>Platyhelminthes</taxon>
        <taxon>Trematoda</taxon>
        <taxon>Digenea</taxon>
        <taxon>Opisthorchiida</taxon>
        <taxon>Opisthorchiata</taxon>
        <taxon>Opisthorchiidae</taxon>
        <taxon>Opisthorchis</taxon>
    </lineage>
</organism>
<keyword evidence="10" id="KW-1015">Disulfide bond</keyword>
<feature type="domain" description="Cadherin" evidence="13">
    <location>
        <begin position="2539"/>
        <end position="2622"/>
    </location>
</feature>
<keyword evidence="2" id="KW-0245">EGF-like domain</keyword>
<dbReference type="FunFam" id="2.60.40.60:FF:000037">
    <property type="entry name" value="FAT atypical cadherin 1"/>
    <property type="match status" value="1"/>
</dbReference>
<keyword evidence="7" id="KW-0130">Cell adhesion</keyword>
<dbReference type="GO" id="GO:0007156">
    <property type="term" value="P:homophilic cell adhesion via plasma membrane adhesion molecules"/>
    <property type="evidence" value="ECO:0007669"/>
    <property type="project" value="InterPro"/>
</dbReference>
<feature type="domain" description="Cadherin" evidence="13">
    <location>
        <begin position="2001"/>
        <end position="2128"/>
    </location>
</feature>
<evidence type="ECO:0000256" key="9">
    <source>
        <dbReference type="ARBA" id="ARBA00023136"/>
    </source>
</evidence>
<dbReference type="PANTHER" id="PTHR24027">
    <property type="entry name" value="CADHERIN-23"/>
    <property type="match status" value="1"/>
</dbReference>
<feature type="domain" description="Cadherin" evidence="13">
    <location>
        <begin position="941"/>
        <end position="1104"/>
    </location>
</feature>
<evidence type="ECO:0000256" key="11">
    <source>
        <dbReference type="ARBA" id="ARBA00023180"/>
    </source>
</evidence>
<evidence type="ECO:0000256" key="5">
    <source>
        <dbReference type="ARBA" id="ARBA00022737"/>
    </source>
</evidence>
<keyword evidence="4" id="KW-0732">Signal</keyword>
<feature type="non-terminal residue" evidence="14">
    <location>
        <position position="2892"/>
    </location>
</feature>
<dbReference type="SUPFAM" id="SSF49313">
    <property type="entry name" value="Cadherin-like"/>
    <property type="match status" value="18"/>
</dbReference>
<evidence type="ECO:0000313" key="15">
    <source>
        <dbReference type="Proteomes" id="UP000243686"/>
    </source>
</evidence>